<comment type="caution">
    <text evidence="2">The sequence shown here is derived from an EMBL/GenBank/DDBJ whole genome shotgun (WGS) entry which is preliminary data.</text>
</comment>
<dbReference type="Pfam" id="PF00149">
    <property type="entry name" value="Metallophos"/>
    <property type="match status" value="1"/>
</dbReference>
<dbReference type="SUPFAM" id="SSF56300">
    <property type="entry name" value="Metallo-dependent phosphatases"/>
    <property type="match status" value="1"/>
</dbReference>
<dbReference type="Gene3D" id="3.60.21.10">
    <property type="match status" value="1"/>
</dbReference>
<dbReference type="InterPro" id="IPR029052">
    <property type="entry name" value="Metallo-depent_PP-like"/>
</dbReference>
<gene>
    <name evidence="2" type="ORF">O9H85_32790</name>
</gene>
<dbReference type="Proteomes" id="UP001527882">
    <property type="component" value="Unassembled WGS sequence"/>
</dbReference>
<dbReference type="InterPro" id="IPR004843">
    <property type="entry name" value="Calcineurin-like_PHP"/>
</dbReference>
<reference evidence="2 3" key="1">
    <citation type="submission" date="2022-12" db="EMBL/GenBank/DDBJ databases">
        <title>Draft genome sequence of Paenibacillus sp. dW9.</title>
        <authorList>
            <person name="Choi E.-W."/>
            <person name="Kim D.-U."/>
        </authorList>
    </citation>
    <scope>NUCLEOTIDE SEQUENCE [LARGE SCALE GENOMIC DNA]</scope>
    <source>
        <strain evidence="3">dW9</strain>
    </source>
</reference>
<proteinExistence type="predicted"/>
<evidence type="ECO:0000313" key="3">
    <source>
        <dbReference type="Proteomes" id="UP001527882"/>
    </source>
</evidence>
<dbReference type="EMBL" id="JAQAGZ010000031">
    <property type="protein sequence ID" value="MCZ8517049.1"/>
    <property type="molecule type" value="Genomic_DNA"/>
</dbReference>
<sequence length="379" mass="44169">MGGFFDIKKIVDYFDLVTKLTWACIRGNTTRATELINELRMYDYDPRWSEVIDEYLLFKEQGDTIPYVRYKDLSDFVIPIENKLKIAFISDWGTGAKDAESLLLQVMRHEPEMLIHLGDIYYAGTMDEVQNNFYNIIEKNINLEQTKVYNLSGNHDMYSGGKGYYWLLKHLKQQASYFCLRNDYWQFLAMDTGLNDNNPFTTHLKLTYLDPAEVVWHLDKFKTAGTRKTVLLSHHQFFSDGGVGMDEHGRKVAFNPHLNTAFHKVLDQVELWLWGHEHNLIVFDEYINLQRGRCIGASAFPVMAHKLPYPTKADLNLQGLNAWPTINNQVMLRTNNDGFYNHAYVIMTLEDANARVDYYQVDSIDNGDSELLYYDEIRS</sequence>
<dbReference type="RefSeq" id="WP_269885584.1">
    <property type="nucleotide sequence ID" value="NZ_JAQAGZ010000031.1"/>
</dbReference>
<organism evidence="2 3">
    <name type="scientific">Paenibacillus gyeongsangnamensis</name>
    <dbReference type="NCBI Taxonomy" id="3388067"/>
    <lineage>
        <taxon>Bacteria</taxon>
        <taxon>Bacillati</taxon>
        <taxon>Bacillota</taxon>
        <taxon>Bacilli</taxon>
        <taxon>Bacillales</taxon>
        <taxon>Paenibacillaceae</taxon>
        <taxon>Paenibacillus</taxon>
    </lineage>
</organism>
<feature type="domain" description="Calcineurin-like phosphoesterase" evidence="1">
    <location>
        <begin position="84"/>
        <end position="279"/>
    </location>
</feature>
<name>A0ABT4QJM9_9BACL</name>
<protein>
    <submittedName>
        <fullName evidence="2">Metallophosphoesterase</fullName>
    </submittedName>
</protein>
<evidence type="ECO:0000259" key="1">
    <source>
        <dbReference type="Pfam" id="PF00149"/>
    </source>
</evidence>
<keyword evidence="3" id="KW-1185">Reference proteome</keyword>
<evidence type="ECO:0000313" key="2">
    <source>
        <dbReference type="EMBL" id="MCZ8517049.1"/>
    </source>
</evidence>
<accession>A0ABT4QJM9</accession>